<dbReference type="InterPro" id="IPR012338">
    <property type="entry name" value="Beta-lactam/transpept-like"/>
</dbReference>
<organism evidence="11 12">
    <name type="scientific">Kaistia dalseonensis</name>
    <dbReference type="NCBI Taxonomy" id="410840"/>
    <lineage>
        <taxon>Bacteria</taxon>
        <taxon>Pseudomonadati</taxon>
        <taxon>Pseudomonadota</taxon>
        <taxon>Alphaproteobacteria</taxon>
        <taxon>Hyphomicrobiales</taxon>
        <taxon>Kaistiaceae</taxon>
        <taxon>Kaistia</taxon>
    </lineage>
</organism>
<dbReference type="Pfam" id="PF05036">
    <property type="entry name" value="SPOR"/>
    <property type="match status" value="1"/>
</dbReference>
<comment type="similarity">
    <text evidence="1 7">Belongs to the peptidase S11 family.</text>
</comment>
<dbReference type="SUPFAM" id="SSF110997">
    <property type="entry name" value="Sporulation related repeat"/>
    <property type="match status" value="1"/>
</dbReference>
<dbReference type="RefSeq" id="WP_266346983.1">
    <property type="nucleotide sequence ID" value="NZ_JAPKNG010000001.1"/>
</dbReference>
<sequence length="513" mass="53513">MLKAISPLGRHGARTIRSAFAALLVIGATIATTTVEANAAPQSAIVVDAKTGKVLYAKDPDGPRHPASLTKMMTLYLLFGALDSGKLSMSSQLKVSTFAARQSPTKLGLKPGSTVTVRDAMLGLITRSANDAAVVIAENLDGTEAAFARRMTSTARSLGMSRTTFRNASGLPNPNQWTTARDMTTLGRALQERYPSYYRYFSTRAFVYRGQTIGNHNKLLGRVEGVDGIKTGYTNASGFNLVTSLKRDNRYVVAAVMGGSSGGARDRQMVSLLDKYVPQAYAGGKKPGFMVAKAATAPAPAIEEADADTAPVVAEAAPAAPAPRVRPQPAVQQVAAVDDNSEDGEDQVATASVAPIAMAEADPAPSNGPRMVFQAGPSGKPVATPKVVTASIAGPVPTADNDPTEEGGTIAQGDTEDNSPPVAAAVQPDQESSGWKIQIAAAPSQDGARSMLDTAKSKGGKVLADATPVVETFTKGDATFYRARFAGFDSKDEARAACAYLTKRSVSCLAIRQ</sequence>
<feature type="signal peptide" evidence="9">
    <location>
        <begin position="1"/>
        <end position="39"/>
    </location>
</feature>
<proteinExistence type="inferred from homology"/>
<feature type="compositionally biased region" description="Low complexity" evidence="8">
    <location>
        <begin position="327"/>
        <end position="338"/>
    </location>
</feature>
<reference evidence="11 12" key="1">
    <citation type="submission" date="2023-07" db="EMBL/GenBank/DDBJ databases">
        <title>Genomic Encyclopedia of Type Strains, Phase IV (KMG-IV): sequencing the most valuable type-strain genomes for metagenomic binning, comparative biology and taxonomic classification.</title>
        <authorList>
            <person name="Goeker M."/>
        </authorList>
    </citation>
    <scope>NUCLEOTIDE SEQUENCE [LARGE SCALE GENOMIC DNA]</scope>
    <source>
        <strain evidence="11 12">B6-8</strain>
    </source>
</reference>
<evidence type="ECO:0000256" key="6">
    <source>
        <dbReference type="ARBA" id="ARBA00023316"/>
    </source>
</evidence>
<feature type="region of interest" description="Disordered" evidence="8">
    <location>
        <begin position="394"/>
        <end position="434"/>
    </location>
</feature>
<evidence type="ECO:0000256" key="9">
    <source>
        <dbReference type="SAM" id="SignalP"/>
    </source>
</evidence>
<keyword evidence="5" id="KW-0573">Peptidoglycan synthesis</keyword>
<evidence type="ECO:0000256" key="4">
    <source>
        <dbReference type="ARBA" id="ARBA00022960"/>
    </source>
</evidence>
<dbReference type="PRINTS" id="PR00725">
    <property type="entry name" value="DADACBPTASE1"/>
</dbReference>
<comment type="caution">
    <text evidence="11">The sequence shown here is derived from an EMBL/GenBank/DDBJ whole genome shotgun (WGS) entry which is preliminary data.</text>
</comment>
<dbReference type="InterPro" id="IPR018044">
    <property type="entry name" value="Peptidase_S11"/>
</dbReference>
<evidence type="ECO:0000256" key="2">
    <source>
        <dbReference type="ARBA" id="ARBA00022729"/>
    </source>
</evidence>
<feature type="region of interest" description="Disordered" evidence="8">
    <location>
        <begin position="318"/>
        <end position="344"/>
    </location>
</feature>
<evidence type="ECO:0000259" key="10">
    <source>
        <dbReference type="PROSITE" id="PS51724"/>
    </source>
</evidence>
<dbReference type="Gene3D" id="3.40.710.10">
    <property type="entry name" value="DD-peptidase/beta-lactamase superfamily"/>
    <property type="match status" value="1"/>
</dbReference>
<evidence type="ECO:0000256" key="1">
    <source>
        <dbReference type="ARBA" id="ARBA00007164"/>
    </source>
</evidence>
<feature type="chain" id="PRO_5045919752" evidence="9">
    <location>
        <begin position="40"/>
        <end position="513"/>
    </location>
</feature>
<name>A0ABU0H147_9HYPH</name>
<evidence type="ECO:0000256" key="7">
    <source>
        <dbReference type="RuleBase" id="RU004016"/>
    </source>
</evidence>
<dbReference type="Pfam" id="PF00768">
    <property type="entry name" value="Peptidase_S11"/>
    <property type="match status" value="1"/>
</dbReference>
<dbReference type="PANTHER" id="PTHR21581">
    <property type="entry name" value="D-ALANYL-D-ALANINE CARBOXYPEPTIDASE"/>
    <property type="match status" value="1"/>
</dbReference>
<accession>A0ABU0H147</accession>
<keyword evidence="11" id="KW-0645">Protease</keyword>
<evidence type="ECO:0000313" key="11">
    <source>
        <dbReference type="EMBL" id="MDQ0436039.1"/>
    </source>
</evidence>
<evidence type="ECO:0000256" key="8">
    <source>
        <dbReference type="SAM" id="MobiDB-lite"/>
    </source>
</evidence>
<evidence type="ECO:0000313" key="12">
    <source>
        <dbReference type="Proteomes" id="UP001241603"/>
    </source>
</evidence>
<dbReference type="InterPro" id="IPR036680">
    <property type="entry name" value="SPOR-like_sf"/>
</dbReference>
<dbReference type="Proteomes" id="UP001241603">
    <property type="component" value="Unassembled WGS sequence"/>
</dbReference>
<dbReference type="SUPFAM" id="SSF56601">
    <property type="entry name" value="beta-lactamase/transpeptidase-like"/>
    <property type="match status" value="1"/>
</dbReference>
<feature type="domain" description="SPOR" evidence="10">
    <location>
        <begin position="429"/>
        <end position="513"/>
    </location>
</feature>
<dbReference type="GO" id="GO:0009002">
    <property type="term" value="F:serine-type D-Ala-D-Ala carboxypeptidase activity"/>
    <property type="evidence" value="ECO:0007669"/>
    <property type="project" value="UniProtKB-EC"/>
</dbReference>
<dbReference type="InterPro" id="IPR007730">
    <property type="entry name" value="SPOR-like_dom"/>
</dbReference>
<dbReference type="Gene3D" id="3.30.70.1070">
    <property type="entry name" value="Sporulation related repeat"/>
    <property type="match status" value="1"/>
</dbReference>
<protein>
    <submittedName>
        <fullName evidence="11">D-alanyl-D-alanine carboxypeptidase</fullName>
        <ecNumber evidence="11">3.4.16.4</ecNumber>
    </submittedName>
</protein>
<keyword evidence="6" id="KW-0961">Cell wall biogenesis/degradation</keyword>
<evidence type="ECO:0000256" key="3">
    <source>
        <dbReference type="ARBA" id="ARBA00022801"/>
    </source>
</evidence>
<dbReference type="PANTHER" id="PTHR21581:SF6">
    <property type="entry name" value="TRAFFICKING PROTEIN PARTICLE COMPLEX SUBUNIT 12"/>
    <property type="match status" value="1"/>
</dbReference>
<keyword evidence="2 9" id="KW-0732">Signal</keyword>
<keyword evidence="3 11" id="KW-0378">Hydrolase</keyword>
<dbReference type="EC" id="3.4.16.4" evidence="11"/>
<keyword evidence="11" id="KW-0121">Carboxypeptidase</keyword>
<gene>
    <name evidence="11" type="ORF">QO014_000409</name>
</gene>
<evidence type="ECO:0000256" key="5">
    <source>
        <dbReference type="ARBA" id="ARBA00022984"/>
    </source>
</evidence>
<dbReference type="InterPro" id="IPR001967">
    <property type="entry name" value="Peptidase_S11_N"/>
</dbReference>
<dbReference type="EMBL" id="JAUSVO010000001">
    <property type="protein sequence ID" value="MDQ0436039.1"/>
    <property type="molecule type" value="Genomic_DNA"/>
</dbReference>
<keyword evidence="12" id="KW-1185">Reference proteome</keyword>
<dbReference type="PROSITE" id="PS51724">
    <property type="entry name" value="SPOR"/>
    <property type="match status" value="1"/>
</dbReference>
<keyword evidence="4" id="KW-0133">Cell shape</keyword>